<gene>
    <name evidence="2" type="ORF">B0A48_14017</name>
</gene>
<comment type="caution">
    <text evidence="2">The sequence shown here is derived from an EMBL/GenBank/DDBJ whole genome shotgun (WGS) entry which is preliminary data.</text>
</comment>
<sequence length="51" mass="5244">MAYPGGRNGIFFSIAAAGSAFLALAYSRSQNGKLNTPASFHVKPERSGGGI</sequence>
<dbReference type="InParanoid" id="A0A1V8SMC3"/>
<name>A0A1V8SMC3_9PEZI</name>
<dbReference type="EMBL" id="NAJO01000036">
    <property type="protein sequence ID" value="OQO00230.1"/>
    <property type="molecule type" value="Genomic_DNA"/>
</dbReference>
<keyword evidence="1" id="KW-0472">Membrane</keyword>
<evidence type="ECO:0000256" key="1">
    <source>
        <dbReference type="SAM" id="Phobius"/>
    </source>
</evidence>
<accession>A0A1V8SMC3</accession>
<feature type="transmembrane region" description="Helical" evidence="1">
    <location>
        <begin position="6"/>
        <end position="26"/>
    </location>
</feature>
<reference evidence="3" key="1">
    <citation type="submission" date="2017-03" db="EMBL/GenBank/DDBJ databases">
        <title>Genomes of endolithic fungi from Antarctica.</title>
        <authorList>
            <person name="Coleine C."/>
            <person name="Masonjones S."/>
            <person name="Stajich J.E."/>
        </authorList>
    </citation>
    <scope>NUCLEOTIDE SEQUENCE [LARGE SCALE GENOMIC DNA]</scope>
    <source>
        <strain evidence="3">CCFEE 5527</strain>
    </source>
</reference>
<dbReference type="Proteomes" id="UP000192596">
    <property type="component" value="Unassembled WGS sequence"/>
</dbReference>
<organism evidence="2 3">
    <name type="scientific">Cryoendolithus antarcticus</name>
    <dbReference type="NCBI Taxonomy" id="1507870"/>
    <lineage>
        <taxon>Eukaryota</taxon>
        <taxon>Fungi</taxon>
        <taxon>Dikarya</taxon>
        <taxon>Ascomycota</taxon>
        <taxon>Pezizomycotina</taxon>
        <taxon>Dothideomycetes</taxon>
        <taxon>Dothideomycetidae</taxon>
        <taxon>Cladosporiales</taxon>
        <taxon>Cladosporiaceae</taxon>
        <taxon>Cryoendolithus</taxon>
    </lineage>
</organism>
<protein>
    <submittedName>
        <fullName evidence="2">Uncharacterized protein</fullName>
    </submittedName>
</protein>
<dbReference type="AlphaFoldDB" id="A0A1V8SMC3"/>
<keyword evidence="3" id="KW-1185">Reference proteome</keyword>
<keyword evidence="1" id="KW-0812">Transmembrane</keyword>
<keyword evidence="1" id="KW-1133">Transmembrane helix</keyword>
<evidence type="ECO:0000313" key="3">
    <source>
        <dbReference type="Proteomes" id="UP000192596"/>
    </source>
</evidence>
<proteinExistence type="predicted"/>
<evidence type="ECO:0000313" key="2">
    <source>
        <dbReference type="EMBL" id="OQO00230.1"/>
    </source>
</evidence>